<keyword evidence="2" id="KW-1185">Reference proteome</keyword>
<dbReference type="AlphaFoldDB" id="G4TBI3"/>
<evidence type="ECO:0000313" key="2">
    <source>
        <dbReference type="Proteomes" id="UP000007148"/>
    </source>
</evidence>
<comment type="caution">
    <text evidence="1">The sequence shown here is derived from an EMBL/GenBank/DDBJ whole genome shotgun (WGS) entry which is preliminary data.</text>
</comment>
<accession>G4TBI3</accession>
<dbReference type="InParanoid" id="G4TBI3"/>
<name>G4TBI3_SERID</name>
<proteinExistence type="predicted"/>
<dbReference type="EMBL" id="CAFZ01000038">
    <property type="protein sequence ID" value="CCA68676.1"/>
    <property type="molecule type" value="Genomic_DNA"/>
</dbReference>
<reference evidence="1 2" key="1">
    <citation type="journal article" date="2011" name="PLoS Pathog.">
        <title>Endophytic Life Strategies Decoded by Genome and Transcriptome Analyses of the Mutualistic Root Symbiont Piriformospora indica.</title>
        <authorList>
            <person name="Zuccaro A."/>
            <person name="Lahrmann U."/>
            <person name="Guldener U."/>
            <person name="Langen G."/>
            <person name="Pfiffi S."/>
            <person name="Biedenkopf D."/>
            <person name="Wong P."/>
            <person name="Samans B."/>
            <person name="Grimm C."/>
            <person name="Basiewicz M."/>
            <person name="Murat C."/>
            <person name="Martin F."/>
            <person name="Kogel K.H."/>
        </authorList>
    </citation>
    <scope>NUCLEOTIDE SEQUENCE [LARGE SCALE GENOMIC DNA]</scope>
    <source>
        <strain evidence="1 2">DSM 11827</strain>
    </source>
</reference>
<dbReference type="HOGENOM" id="CLU_1555859_0_0_1"/>
<dbReference type="OrthoDB" id="2367075at2759"/>
<dbReference type="Proteomes" id="UP000007148">
    <property type="component" value="Unassembled WGS sequence"/>
</dbReference>
<organism evidence="1 2">
    <name type="scientific">Serendipita indica (strain DSM 11827)</name>
    <name type="common">Root endophyte fungus</name>
    <name type="synonym">Piriformospora indica</name>
    <dbReference type="NCBI Taxonomy" id="1109443"/>
    <lineage>
        <taxon>Eukaryota</taxon>
        <taxon>Fungi</taxon>
        <taxon>Dikarya</taxon>
        <taxon>Basidiomycota</taxon>
        <taxon>Agaricomycotina</taxon>
        <taxon>Agaricomycetes</taxon>
        <taxon>Sebacinales</taxon>
        <taxon>Serendipitaceae</taxon>
        <taxon>Serendipita</taxon>
    </lineage>
</organism>
<evidence type="ECO:0000313" key="1">
    <source>
        <dbReference type="EMBL" id="CCA68676.1"/>
    </source>
</evidence>
<gene>
    <name evidence="1" type="ORF">PIIN_02541</name>
</gene>
<sequence>MEILEKKARQSLLTCQPPLDMVEMILLSQEVEANELYDLACNNLAKSDIISPDNAKRIGVEALYKIISLKLAVHPQCTTCETGTASRCSSCIATHCASQILTAQKCTKCSVGHAAECSTCITGANTKCSGCSTTIGVTRAAELLNLVQYSAQDAVHSVYMESVVGNTALVAE</sequence>
<protein>
    <submittedName>
        <fullName evidence="1">Uncharacterized protein</fullName>
    </submittedName>
</protein>